<dbReference type="GO" id="GO:0099122">
    <property type="term" value="F:RNA polymerase II C-terminal domain binding"/>
    <property type="evidence" value="ECO:0007669"/>
    <property type="project" value="InterPro"/>
</dbReference>
<feature type="coiled-coil region" evidence="1">
    <location>
        <begin position="230"/>
        <end position="271"/>
    </location>
</feature>
<reference evidence="4" key="1">
    <citation type="submission" date="2023-01" db="EMBL/GenBank/DDBJ databases">
        <authorList>
            <person name="Van Ghelder C."/>
            <person name="Rancurel C."/>
        </authorList>
    </citation>
    <scope>NUCLEOTIDE SEQUENCE</scope>
    <source>
        <strain evidence="4">CNCM I-4278</strain>
    </source>
</reference>
<keyword evidence="5" id="KW-1185">Reference proteome</keyword>
<dbReference type="GO" id="GO:0031124">
    <property type="term" value="P:mRNA 3'-end processing"/>
    <property type="evidence" value="ECO:0007669"/>
    <property type="project" value="InterPro"/>
</dbReference>
<dbReference type="InterPro" id="IPR008942">
    <property type="entry name" value="ENTH_VHS"/>
</dbReference>
<dbReference type="PANTHER" id="PTHR12460">
    <property type="entry name" value="CYCLIN-DEPENDENT KINASE INHIBITOR-RELATED PROTEIN"/>
    <property type="match status" value="1"/>
</dbReference>
<dbReference type="PANTHER" id="PTHR12460:SF0">
    <property type="entry name" value="CID DOMAIN-CONTAINING PROTEIN-RELATED"/>
    <property type="match status" value="1"/>
</dbReference>
<evidence type="ECO:0000256" key="1">
    <source>
        <dbReference type="SAM" id="Coils"/>
    </source>
</evidence>
<feature type="domain" description="CID" evidence="3">
    <location>
        <begin position="1"/>
        <end position="133"/>
    </location>
</feature>
<gene>
    <name evidence="4" type="ORF">PDIGIT_LOCUS14217</name>
</gene>
<dbReference type="PROSITE" id="PS51391">
    <property type="entry name" value="CID"/>
    <property type="match status" value="1"/>
</dbReference>
<accession>A0A9W4XQY9</accession>
<organism evidence="4 5">
    <name type="scientific">Periconia digitata</name>
    <dbReference type="NCBI Taxonomy" id="1303443"/>
    <lineage>
        <taxon>Eukaryota</taxon>
        <taxon>Fungi</taxon>
        <taxon>Dikarya</taxon>
        <taxon>Ascomycota</taxon>
        <taxon>Pezizomycotina</taxon>
        <taxon>Dothideomycetes</taxon>
        <taxon>Pleosporomycetidae</taxon>
        <taxon>Pleosporales</taxon>
        <taxon>Massarineae</taxon>
        <taxon>Periconiaceae</taxon>
        <taxon>Periconia</taxon>
    </lineage>
</organism>
<name>A0A9W4XQY9_9PLEO</name>
<dbReference type="EMBL" id="CAOQHR010000011">
    <property type="protein sequence ID" value="CAI6341029.1"/>
    <property type="molecule type" value="Genomic_DNA"/>
</dbReference>
<sequence>MAFTEDSLRAKLASLNETQDSISTVGQWILFHRRHADKIAQLWFQRVKESQANKRLTLVYLANEIAQQAKIRKKEEFIKAFDPVIVEGSSAAYKGSGPDIQNKIRRVIEVWRQRTVFKPQVQDEIERALNEIDRSRSTRKPALGGSLFSSSSIPPELKSVEPFATAVQKAELNIKPALATANQEYEKLTNPNNTIPTAPLHAAHLATLVRNLAVAESAVADGIKARKELIAGLEKLLETNKSKVAQEETQLADVKSRKEAIDARKREVEDAILRGLSTAETTAISAAPLPGVTPVSHERPDVEELTPPPMESFTPVGSPVQQPSKDAPALPTDESTEHALPQAWANPTSDLSAPAAAATATIPPPSIPGADLLRSLTHARQEDNGAYAPTSAKKRKTSRNAAEDEFAVFAEDDDMNGIDSNLGELI</sequence>
<evidence type="ECO:0000256" key="2">
    <source>
        <dbReference type="SAM" id="MobiDB-lite"/>
    </source>
</evidence>
<feature type="region of interest" description="Disordered" evidence="2">
    <location>
        <begin position="287"/>
        <end position="401"/>
    </location>
</feature>
<feature type="compositionally biased region" description="Low complexity" evidence="2">
    <location>
        <begin position="352"/>
        <end position="361"/>
    </location>
</feature>
<proteinExistence type="predicted"/>
<dbReference type="AlphaFoldDB" id="A0A9W4XQY9"/>
<keyword evidence="1" id="KW-0175">Coiled coil</keyword>
<dbReference type="SUPFAM" id="SSF48464">
    <property type="entry name" value="ENTH/VHS domain"/>
    <property type="match status" value="1"/>
</dbReference>
<evidence type="ECO:0000259" key="3">
    <source>
        <dbReference type="PROSITE" id="PS51391"/>
    </source>
</evidence>
<dbReference type="Pfam" id="PF04818">
    <property type="entry name" value="CID"/>
    <property type="match status" value="1"/>
</dbReference>
<dbReference type="InterPro" id="IPR006569">
    <property type="entry name" value="CID_dom"/>
</dbReference>
<dbReference type="OrthoDB" id="10069473at2759"/>
<comment type="caution">
    <text evidence="4">The sequence shown here is derived from an EMBL/GenBank/DDBJ whole genome shotgun (WGS) entry which is preliminary data.</text>
</comment>
<dbReference type="Gene3D" id="1.25.40.90">
    <property type="match status" value="1"/>
</dbReference>
<protein>
    <recommendedName>
        <fullName evidence="3">CID domain-containing protein</fullName>
    </recommendedName>
</protein>
<dbReference type="InterPro" id="IPR047883">
    <property type="entry name" value="Rtt103-like_CID"/>
</dbReference>
<evidence type="ECO:0000313" key="5">
    <source>
        <dbReference type="Proteomes" id="UP001152607"/>
    </source>
</evidence>
<dbReference type="CDD" id="cd17003">
    <property type="entry name" value="CID_Rtt103"/>
    <property type="match status" value="1"/>
</dbReference>
<dbReference type="FunFam" id="1.25.40.90:FF:000030">
    <property type="entry name" value="DUF618 domain protein"/>
    <property type="match status" value="1"/>
</dbReference>
<dbReference type="Proteomes" id="UP001152607">
    <property type="component" value="Unassembled WGS sequence"/>
</dbReference>
<dbReference type="SMART" id="SM00582">
    <property type="entry name" value="RPR"/>
    <property type="match status" value="1"/>
</dbReference>
<evidence type="ECO:0000313" key="4">
    <source>
        <dbReference type="EMBL" id="CAI6341029.1"/>
    </source>
</evidence>